<dbReference type="EMBL" id="JACCBK010000001">
    <property type="protein sequence ID" value="NYD85251.1"/>
    <property type="molecule type" value="Genomic_DNA"/>
</dbReference>
<evidence type="ECO:0000313" key="9">
    <source>
        <dbReference type="EMBL" id="GIG33313.1"/>
    </source>
</evidence>
<feature type="transmembrane region" description="Helical" evidence="7">
    <location>
        <begin position="406"/>
        <end position="426"/>
    </location>
</feature>
<evidence type="ECO:0000313" key="10">
    <source>
        <dbReference type="EMBL" id="NYD85251.1"/>
    </source>
</evidence>
<dbReference type="Pfam" id="PF02687">
    <property type="entry name" value="FtsX"/>
    <property type="match status" value="2"/>
</dbReference>
<keyword evidence="4 7" id="KW-1133">Transmembrane helix</keyword>
<keyword evidence="2" id="KW-1003">Cell membrane</keyword>
<evidence type="ECO:0000259" key="8">
    <source>
        <dbReference type="Pfam" id="PF02687"/>
    </source>
</evidence>
<dbReference type="AlphaFoldDB" id="A0A7Y9JWV1"/>
<reference evidence="9 12" key="2">
    <citation type="submission" date="2021-01" db="EMBL/GenBank/DDBJ databases">
        <title>Whole genome shotgun sequence of Cellulomonas oligotrophica NBRC 109435.</title>
        <authorList>
            <person name="Komaki H."/>
            <person name="Tamura T."/>
        </authorList>
    </citation>
    <scope>NUCLEOTIDE SEQUENCE [LARGE SCALE GENOMIC DNA]</scope>
    <source>
        <strain evidence="9 12">NBRC 109435</strain>
    </source>
</reference>
<feature type="transmembrane region" description="Helical" evidence="7">
    <location>
        <begin position="438"/>
        <end position="460"/>
    </location>
</feature>
<accession>A0A7Y9JWV1</accession>
<feature type="transmembrane region" description="Helical" evidence="7">
    <location>
        <begin position="716"/>
        <end position="744"/>
    </location>
</feature>
<organism evidence="10 11">
    <name type="scientific">Cellulomonas oligotrophica</name>
    <dbReference type="NCBI Taxonomy" id="931536"/>
    <lineage>
        <taxon>Bacteria</taxon>
        <taxon>Bacillati</taxon>
        <taxon>Actinomycetota</taxon>
        <taxon>Actinomycetes</taxon>
        <taxon>Micrococcales</taxon>
        <taxon>Cellulomonadaceae</taxon>
        <taxon>Cellulomonas</taxon>
    </lineage>
</organism>
<feature type="transmembrane region" description="Helical" evidence="7">
    <location>
        <begin position="810"/>
        <end position="830"/>
    </location>
</feature>
<evidence type="ECO:0000256" key="7">
    <source>
        <dbReference type="SAM" id="Phobius"/>
    </source>
</evidence>
<proteinExistence type="inferred from homology"/>
<feature type="domain" description="ABC3 transporter permease C-terminal" evidence="8">
    <location>
        <begin position="723"/>
        <end position="840"/>
    </location>
</feature>
<dbReference type="PANTHER" id="PTHR30572">
    <property type="entry name" value="MEMBRANE COMPONENT OF TRANSPORTER-RELATED"/>
    <property type="match status" value="1"/>
</dbReference>
<keyword evidence="3 7" id="KW-0812">Transmembrane</keyword>
<evidence type="ECO:0000256" key="2">
    <source>
        <dbReference type="ARBA" id="ARBA00022475"/>
    </source>
</evidence>
<evidence type="ECO:0000313" key="11">
    <source>
        <dbReference type="Proteomes" id="UP000577956"/>
    </source>
</evidence>
<feature type="transmembrane region" description="Helical" evidence="7">
    <location>
        <begin position="765"/>
        <end position="790"/>
    </location>
</feature>
<keyword evidence="12" id="KW-1185">Reference proteome</keyword>
<dbReference type="PANTHER" id="PTHR30572:SF4">
    <property type="entry name" value="ABC TRANSPORTER PERMEASE YTRF"/>
    <property type="match status" value="1"/>
</dbReference>
<dbReference type="InterPro" id="IPR050250">
    <property type="entry name" value="Macrolide_Exporter_MacB"/>
</dbReference>
<sequence>MLRLTLAQMRRSLGRLTAAAVAIVLGTAFVAATLIAGDVMTRTTYDAVTATYGDADLVVRQDSPLTQEQLDGMRAADGVVAVDPMVVGWVQLALGGRSTTERLLVVPSEPRLASLQVVEGTVPAGPDEVALPASTLERLDAALGDTIRVDWTVWSDDEPEAQVAQVRVVGLVDDPAQAWARFGGAGLAPEASVLAWSGWSTLEEAYTTEAVVAVAPGAVEPARAALVAPAAPDAQVVTRDEAAAASVESLADGTNVMVSVVLAFASIALLVAALVISNTFQVLVAQRTRTLALLRCVGARRAQLRASVLLEAGLLGLAASGLGVLVGIGLTAGALVVLARVDVGVPLPTTVSVTAVAVLVPLAVGTLVTVLAALVPARAATRVAPVAALRPADAPAVGARSGRVRLVFSLLLSVGGAAGMLAAVALARLGAVDAMAPLGLGILGGAASFVGVVLGAVFWVPKVVAGVGRLVQGSSPSARIAAANTVRNPRRTAATSTALLIGVTLVVMMSTGAASARSSLAQDLDQRYPVDVLLEGLDPVSGGTEAIDPAVLRAVAAVDGVRDLVPVRQASVTAESTDGSTWDGVVFAIDPQDARRVVGNEPVLDALSADVLVLPDDAEISGDVTVSGRDQEWELTGAGTTLGTVRAPTSVGWVGESAMDRLAPDATETLAFVALEAGAKAGEVQQSVQDAIGDATVSVVSPAAERAVYEQVINTMLAVVVGLLGVAVLIALVGVANTLSLSVLERRRESATLRAIGLSRRGLRWMLAVEGMLIAGVGALLGTALGLFYGWAGAATVFGTISDLTLAVPWLDLALVMVVALAAGLVASVLPGRSAARTPPVAALAVD</sequence>
<comment type="subcellular location">
    <subcellularLocation>
        <location evidence="1">Cell membrane</location>
        <topology evidence="1">Multi-pass membrane protein</topology>
    </subcellularLocation>
</comment>
<feature type="transmembrane region" description="Helical" evidence="7">
    <location>
        <begin position="351"/>
        <end position="375"/>
    </location>
</feature>
<evidence type="ECO:0000256" key="4">
    <source>
        <dbReference type="ARBA" id="ARBA00022989"/>
    </source>
</evidence>
<evidence type="ECO:0000256" key="5">
    <source>
        <dbReference type="ARBA" id="ARBA00023136"/>
    </source>
</evidence>
<feature type="transmembrane region" description="Helical" evidence="7">
    <location>
        <begin position="497"/>
        <end position="516"/>
    </location>
</feature>
<comment type="similarity">
    <text evidence="6">Belongs to the ABC-4 integral membrane protein family.</text>
</comment>
<evidence type="ECO:0000256" key="6">
    <source>
        <dbReference type="ARBA" id="ARBA00038076"/>
    </source>
</evidence>
<dbReference type="Proteomes" id="UP000618382">
    <property type="component" value="Unassembled WGS sequence"/>
</dbReference>
<dbReference type="GO" id="GO:0022857">
    <property type="term" value="F:transmembrane transporter activity"/>
    <property type="evidence" value="ECO:0007669"/>
    <property type="project" value="TreeGrafter"/>
</dbReference>
<keyword evidence="5 7" id="KW-0472">Membrane</keyword>
<dbReference type="GO" id="GO:0005886">
    <property type="term" value="C:plasma membrane"/>
    <property type="evidence" value="ECO:0007669"/>
    <property type="project" value="UniProtKB-SubCell"/>
</dbReference>
<dbReference type="Proteomes" id="UP000577956">
    <property type="component" value="Unassembled WGS sequence"/>
</dbReference>
<dbReference type="RefSeq" id="WP_140458526.1">
    <property type="nucleotide sequence ID" value="NZ_BAABFI010000005.1"/>
</dbReference>
<name>A0A7Y9JWV1_9CELL</name>
<feature type="domain" description="ABC3 transporter permease C-terminal" evidence="8">
    <location>
        <begin position="263"/>
        <end position="383"/>
    </location>
</feature>
<dbReference type="InterPro" id="IPR003838">
    <property type="entry name" value="ABC3_permease_C"/>
</dbReference>
<protein>
    <submittedName>
        <fullName evidence="10">Putative ABC transport system permease protein</fullName>
    </submittedName>
</protein>
<feature type="transmembrane region" description="Helical" evidence="7">
    <location>
        <begin position="256"/>
        <end position="285"/>
    </location>
</feature>
<evidence type="ECO:0000256" key="1">
    <source>
        <dbReference type="ARBA" id="ARBA00004651"/>
    </source>
</evidence>
<evidence type="ECO:0000313" key="12">
    <source>
        <dbReference type="Proteomes" id="UP000618382"/>
    </source>
</evidence>
<dbReference type="EMBL" id="BONN01000006">
    <property type="protein sequence ID" value="GIG33313.1"/>
    <property type="molecule type" value="Genomic_DNA"/>
</dbReference>
<gene>
    <name evidence="10" type="ORF">BKA21_000800</name>
    <name evidence="9" type="ORF">Col01nite_24720</name>
</gene>
<evidence type="ECO:0000256" key="3">
    <source>
        <dbReference type="ARBA" id="ARBA00022692"/>
    </source>
</evidence>
<feature type="transmembrane region" description="Helical" evidence="7">
    <location>
        <begin position="306"/>
        <end position="339"/>
    </location>
</feature>
<comment type="caution">
    <text evidence="10">The sequence shown here is derived from an EMBL/GenBank/DDBJ whole genome shotgun (WGS) entry which is preliminary data.</text>
</comment>
<reference evidence="10 11" key="1">
    <citation type="submission" date="2020-07" db="EMBL/GenBank/DDBJ databases">
        <title>Sequencing the genomes of 1000 actinobacteria strains.</title>
        <authorList>
            <person name="Klenk H.-P."/>
        </authorList>
    </citation>
    <scope>NUCLEOTIDE SEQUENCE [LARGE SCALE GENOMIC DNA]</scope>
    <source>
        <strain evidence="10 11">DSM 24482</strain>
    </source>
</reference>